<dbReference type="Gene3D" id="3.30.1180.20">
    <property type="entry name" value="Dihydroxyacetone kinase, domain 2"/>
    <property type="match status" value="1"/>
</dbReference>
<dbReference type="Proteomes" id="UP001500466">
    <property type="component" value="Unassembled WGS sequence"/>
</dbReference>
<dbReference type="Gene3D" id="3.40.50.10440">
    <property type="entry name" value="Dihydroxyacetone kinase, domain 1"/>
    <property type="match status" value="1"/>
</dbReference>
<dbReference type="RefSeq" id="WP_345678488.1">
    <property type="nucleotide sequence ID" value="NZ_BAABHS010000022.1"/>
</dbReference>
<gene>
    <name evidence="2" type="primary">dhaK</name>
    <name evidence="2" type="ORF">GCM10023205_56060</name>
</gene>
<dbReference type="InterPro" id="IPR004006">
    <property type="entry name" value="DhaK_dom"/>
</dbReference>
<dbReference type="EMBL" id="BAABHS010000022">
    <property type="protein sequence ID" value="GAA4979996.1"/>
    <property type="molecule type" value="Genomic_DNA"/>
</dbReference>
<accession>A0ABP9HVX6</accession>
<reference evidence="3" key="1">
    <citation type="journal article" date="2019" name="Int. J. Syst. Evol. Microbiol.">
        <title>The Global Catalogue of Microorganisms (GCM) 10K type strain sequencing project: providing services to taxonomists for standard genome sequencing and annotation.</title>
        <authorList>
            <consortium name="The Broad Institute Genomics Platform"/>
            <consortium name="The Broad Institute Genome Sequencing Center for Infectious Disease"/>
            <person name="Wu L."/>
            <person name="Ma J."/>
        </authorList>
    </citation>
    <scope>NUCLEOTIDE SEQUENCE [LARGE SCALE GENOMIC DNA]</scope>
    <source>
        <strain evidence="3">JCM 17986</strain>
    </source>
</reference>
<evidence type="ECO:0000259" key="1">
    <source>
        <dbReference type="PROSITE" id="PS51481"/>
    </source>
</evidence>
<keyword evidence="3" id="KW-1185">Reference proteome</keyword>
<evidence type="ECO:0000313" key="3">
    <source>
        <dbReference type="Proteomes" id="UP001500466"/>
    </source>
</evidence>
<dbReference type="InterPro" id="IPR050861">
    <property type="entry name" value="Dihydroxyacetone_Kinase"/>
</dbReference>
<keyword evidence="2" id="KW-0418">Kinase</keyword>
<sequence>MKKFLNAPETAVDDALAGLAAAHPELAVDRALRVVARASGARPGKVGLVSGGGSGHEPLHTGFVGPGMLDAACAGEIFSSPTPDRILAATRAAAAGAGVVHIVKNYTGDNLNFDMAAELAREEGIEVAKVTVADDVAVEDAGTAGRRGTGAALIVEKTAGARAEEGADLAAVVAVARQAAESSRSYAVALAAGTVPTTGRPSFELPDGLVESGVGIHGEPGRARAPLRPARDLAAAIADAVLADLPRRNEPVIALVNGLGATPLMELYVVYGHVAEELAHRGIAIARNLVGTYVTSLDTAGVSLTLCRADPALLRLWDAPVRTPALRWG</sequence>
<dbReference type="SUPFAM" id="SSF82549">
    <property type="entry name" value="DAK1/DegV-like"/>
    <property type="match status" value="1"/>
</dbReference>
<keyword evidence="2" id="KW-0808">Transferase</keyword>
<dbReference type="PANTHER" id="PTHR28629:SF4">
    <property type="entry name" value="TRIOKINASE_FMN CYCLASE"/>
    <property type="match status" value="1"/>
</dbReference>
<dbReference type="Pfam" id="PF02733">
    <property type="entry name" value="Dak1"/>
    <property type="match status" value="1"/>
</dbReference>
<dbReference type="PROSITE" id="PS51481">
    <property type="entry name" value="DHAK"/>
    <property type="match status" value="1"/>
</dbReference>
<comment type="caution">
    <text evidence="2">The sequence shown here is derived from an EMBL/GenBank/DDBJ whole genome shotgun (WGS) entry which is preliminary data.</text>
</comment>
<evidence type="ECO:0000313" key="2">
    <source>
        <dbReference type="EMBL" id="GAA4979996.1"/>
    </source>
</evidence>
<dbReference type="PANTHER" id="PTHR28629">
    <property type="entry name" value="TRIOKINASE/FMN CYCLASE"/>
    <property type="match status" value="1"/>
</dbReference>
<name>A0ABP9HVX6_9ACTN</name>
<proteinExistence type="predicted"/>
<dbReference type="GO" id="GO:0016301">
    <property type="term" value="F:kinase activity"/>
    <property type="evidence" value="ECO:0007669"/>
    <property type="project" value="UniProtKB-KW"/>
</dbReference>
<feature type="domain" description="DhaK" evidence="1">
    <location>
        <begin position="7"/>
        <end position="328"/>
    </location>
</feature>
<dbReference type="InterPro" id="IPR012736">
    <property type="entry name" value="DhaK_1"/>
</dbReference>
<organism evidence="2 3">
    <name type="scientific">Yinghuangia aomiensis</name>
    <dbReference type="NCBI Taxonomy" id="676205"/>
    <lineage>
        <taxon>Bacteria</taxon>
        <taxon>Bacillati</taxon>
        <taxon>Actinomycetota</taxon>
        <taxon>Actinomycetes</taxon>
        <taxon>Kitasatosporales</taxon>
        <taxon>Streptomycetaceae</taxon>
        <taxon>Yinghuangia</taxon>
    </lineage>
</organism>
<dbReference type="NCBIfam" id="TIGR02363">
    <property type="entry name" value="dhaK1"/>
    <property type="match status" value="1"/>
</dbReference>
<protein>
    <submittedName>
        <fullName evidence="2">Dihydroxyacetone kinase subunit DhaK</fullName>
    </submittedName>
</protein>